<dbReference type="AlphaFoldDB" id="A0A2J7QKP4"/>
<comment type="caution">
    <text evidence="1">The sequence shown here is derived from an EMBL/GenBank/DDBJ whole genome shotgun (WGS) entry which is preliminary data.</text>
</comment>
<organism evidence="1 2">
    <name type="scientific">Cryptotermes secundus</name>
    <dbReference type="NCBI Taxonomy" id="105785"/>
    <lineage>
        <taxon>Eukaryota</taxon>
        <taxon>Metazoa</taxon>
        <taxon>Ecdysozoa</taxon>
        <taxon>Arthropoda</taxon>
        <taxon>Hexapoda</taxon>
        <taxon>Insecta</taxon>
        <taxon>Pterygota</taxon>
        <taxon>Neoptera</taxon>
        <taxon>Polyneoptera</taxon>
        <taxon>Dictyoptera</taxon>
        <taxon>Blattodea</taxon>
        <taxon>Blattoidea</taxon>
        <taxon>Termitoidae</taxon>
        <taxon>Kalotermitidae</taxon>
        <taxon>Cryptotermitinae</taxon>
        <taxon>Cryptotermes</taxon>
    </lineage>
</organism>
<sequence length="62" mass="6756">MDLGETEWGGIDWTDLAQDKDKWTPLLNTAINLQVPQHAGKFLGSCTQLVASQEGLSSVKLV</sequence>
<dbReference type="EMBL" id="NEVH01013258">
    <property type="protein sequence ID" value="PNF29157.1"/>
    <property type="molecule type" value="Genomic_DNA"/>
</dbReference>
<evidence type="ECO:0000313" key="1">
    <source>
        <dbReference type="EMBL" id="PNF29157.1"/>
    </source>
</evidence>
<name>A0A2J7QKP4_9NEOP</name>
<proteinExistence type="predicted"/>
<dbReference type="InParanoid" id="A0A2J7QKP4"/>
<dbReference type="Proteomes" id="UP000235965">
    <property type="component" value="Unassembled WGS sequence"/>
</dbReference>
<keyword evidence="2" id="KW-1185">Reference proteome</keyword>
<reference evidence="1 2" key="1">
    <citation type="submission" date="2017-12" db="EMBL/GenBank/DDBJ databases">
        <title>Hemimetabolous genomes reveal molecular basis of termite eusociality.</title>
        <authorList>
            <person name="Harrison M.C."/>
            <person name="Jongepier E."/>
            <person name="Robertson H.M."/>
            <person name="Arning N."/>
            <person name="Bitard-Feildel T."/>
            <person name="Chao H."/>
            <person name="Childers C.P."/>
            <person name="Dinh H."/>
            <person name="Doddapaneni H."/>
            <person name="Dugan S."/>
            <person name="Gowin J."/>
            <person name="Greiner C."/>
            <person name="Han Y."/>
            <person name="Hu H."/>
            <person name="Hughes D.S.T."/>
            <person name="Huylmans A.-K."/>
            <person name="Kemena C."/>
            <person name="Kremer L.P.M."/>
            <person name="Lee S.L."/>
            <person name="Lopez-Ezquerra A."/>
            <person name="Mallet L."/>
            <person name="Monroy-Kuhn J.M."/>
            <person name="Moser A."/>
            <person name="Murali S.C."/>
            <person name="Muzny D.M."/>
            <person name="Otani S."/>
            <person name="Piulachs M.-D."/>
            <person name="Poelchau M."/>
            <person name="Qu J."/>
            <person name="Schaub F."/>
            <person name="Wada-Katsumata A."/>
            <person name="Worley K.C."/>
            <person name="Xie Q."/>
            <person name="Ylla G."/>
            <person name="Poulsen M."/>
            <person name="Gibbs R.A."/>
            <person name="Schal C."/>
            <person name="Richards S."/>
            <person name="Belles X."/>
            <person name="Korb J."/>
            <person name="Bornberg-Bauer E."/>
        </authorList>
    </citation>
    <scope>NUCLEOTIDE SEQUENCE [LARGE SCALE GENOMIC DNA]</scope>
    <source>
        <tissue evidence="1">Whole body</tissue>
    </source>
</reference>
<evidence type="ECO:0000313" key="2">
    <source>
        <dbReference type="Proteomes" id="UP000235965"/>
    </source>
</evidence>
<accession>A0A2J7QKP4</accession>
<gene>
    <name evidence="1" type="ORF">B7P43_G11868</name>
</gene>
<protein>
    <submittedName>
        <fullName evidence="1">Uncharacterized protein</fullName>
    </submittedName>
</protein>